<proteinExistence type="predicted"/>
<evidence type="ECO:0000313" key="5">
    <source>
        <dbReference type="EMBL" id="ADA66659.1"/>
    </source>
</evidence>
<keyword evidence="2" id="KW-0547">Nucleotide-binding</keyword>
<name>D2C6S3_THEP2</name>
<dbReference type="SMART" id="SM00382">
    <property type="entry name" value="AAA"/>
    <property type="match status" value="1"/>
</dbReference>
<feature type="domain" description="ABC transporter" evidence="4">
    <location>
        <begin position="4"/>
        <end position="217"/>
    </location>
</feature>
<dbReference type="RefSeq" id="WP_012896039.1">
    <property type="nucleotide sequence ID" value="NC_013642.1"/>
</dbReference>
<evidence type="ECO:0000256" key="1">
    <source>
        <dbReference type="ARBA" id="ARBA00022448"/>
    </source>
</evidence>
<accession>D2C6S3</accession>
<dbReference type="Pfam" id="PF00005">
    <property type="entry name" value="ABC_tran"/>
    <property type="match status" value="1"/>
</dbReference>
<dbReference type="EMBL" id="CP001839">
    <property type="protein sequence ID" value="ADA66659.1"/>
    <property type="molecule type" value="Genomic_DNA"/>
</dbReference>
<dbReference type="CDD" id="cd03230">
    <property type="entry name" value="ABC_DR_subfamily_A"/>
    <property type="match status" value="1"/>
</dbReference>
<keyword evidence="3" id="KW-0067">ATP-binding</keyword>
<dbReference type="Gene3D" id="3.40.50.300">
    <property type="entry name" value="P-loop containing nucleotide triphosphate hydrolases"/>
    <property type="match status" value="1"/>
</dbReference>
<protein>
    <submittedName>
        <fullName evidence="5">ABC transporter related protein</fullName>
    </submittedName>
</protein>
<dbReference type="SUPFAM" id="SSF52540">
    <property type="entry name" value="P-loop containing nucleoside triphosphate hydrolases"/>
    <property type="match status" value="1"/>
</dbReference>
<dbReference type="GO" id="GO:0005524">
    <property type="term" value="F:ATP binding"/>
    <property type="evidence" value="ECO:0007669"/>
    <property type="project" value="UniProtKB-KW"/>
</dbReference>
<dbReference type="PROSITE" id="PS50893">
    <property type="entry name" value="ABC_TRANSPORTER_2"/>
    <property type="match status" value="1"/>
</dbReference>
<dbReference type="PANTHER" id="PTHR42939:SF1">
    <property type="entry name" value="ABC TRANSPORTER ATP-BINDING PROTEIN ALBC-RELATED"/>
    <property type="match status" value="1"/>
</dbReference>
<evidence type="ECO:0000313" key="6">
    <source>
        <dbReference type="Proteomes" id="UP000000940"/>
    </source>
</evidence>
<dbReference type="InterPro" id="IPR003439">
    <property type="entry name" value="ABC_transporter-like_ATP-bd"/>
</dbReference>
<reference evidence="5 6" key="1">
    <citation type="submission" date="2009-12" db="EMBL/GenBank/DDBJ databases">
        <title>Complete sequence of Thermotoga petrophila RKU-1.</title>
        <authorList>
            <consortium name="US DOE Joint Genome Institute"/>
            <person name="Lucas S."/>
            <person name="Copeland A."/>
            <person name="Lapidus A."/>
            <person name="Glavina del Rio T."/>
            <person name="Dalin E."/>
            <person name="Tice H."/>
            <person name="Bruce D."/>
            <person name="Goodwin L."/>
            <person name="Pitluck S."/>
            <person name="Munk A.C."/>
            <person name="Brettin T."/>
            <person name="Detter J.C."/>
            <person name="Han C."/>
            <person name="Tapia R."/>
            <person name="Larimer F."/>
            <person name="Land M."/>
            <person name="Hauser L."/>
            <person name="Kyrpides N."/>
            <person name="Mikhailova N."/>
            <person name="Nelson K.E."/>
            <person name="Gogarten J.P."/>
            <person name="Noll K.M."/>
        </authorList>
    </citation>
    <scope>NUCLEOTIDE SEQUENCE [LARGE SCALE GENOMIC DNA]</scope>
    <source>
        <strain evidence="6">ATCC BAA-489 / DSM 13996 / JCM 10882 / RKU-10</strain>
    </source>
</reference>
<dbReference type="InterPro" id="IPR003593">
    <property type="entry name" value="AAA+_ATPase"/>
</dbReference>
<keyword evidence="1" id="KW-0813">Transport</keyword>
<dbReference type="KEGG" id="tnp:Tnap_0563"/>
<keyword evidence="6" id="KW-1185">Reference proteome</keyword>
<dbReference type="PANTHER" id="PTHR42939">
    <property type="entry name" value="ABC TRANSPORTER ATP-BINDING PROTEIN ALBC-RELATED"/>
    <property type="match status" value="1"/>
</dbReference>
<evidence type="ECO:0000256" key="2">
    <source>
        <dbReference type="ARBA" id="ARBA00022741"/>
    </source>
</evidence>
<evidence type="ECO:0000256" key="3">
    <source>
        <dbReference type="ARBA" id="ARBA00022840"/>
    </source>
</evidence>
<dbReference type="AlphaFoldDB" id="D2C6S3"/>
<gene>
    <name evidence="5" type="ordered locus">Tnap_0563</name>
</gene>
<sequence>MMILKVKDLRKFYGEKAAVDGISFEVEKGEIFAILGPNGAGKTTTLKCITGLRRKNSGEIELNGTFTYLPEEKKLYPYLRVKEIIDLFEKIGKDFNKKNCLELLERYRIDLNEKVTNLSHGMRTILYLSLVFSENVDLYILDEPTWGLDPLVRNEMLENVRTLTFEGKSVLYTSHVLAEVEKIADRVAIMKEGKIILTGSLDDIKSSYGLVVSKEDLNGYLLKTLKSGEKVYLMKKEEAPEGVEIEEATFEDIFKAIVRGERNDR</sequence>
<dbReference type="Proteomes" id="UP000000940">
    <property type="component" value="Chromosome"/>
</dbReference>
<dbReference type="InterPro" id="IPR051782">
    <property type="entry name" value="ABC_Transporter_VariousFunc"/>
</dbReference>
<dbReference type="InterPro" id="IPR027417">
    <property type="entry name" value="P-loop_NTPase"/>
</dbReference>
<dbReference type="GO" id="GO:0016887">
    <property type="term" value="F:ATP hydrolysis activity"/>
    <property type="evidence" value="ECO:0007669"/>
    <property type="project" value="InterPro"/>
</dbReference>
<organism evidence="5 6">
    <name type="scientific">Thermotoga petrophila (strain ATCC BAA-489 / DSM 13996 / JCM 10882 / RKU-10)</name>
    <name type="common">Thermotoga naphthophila</name>
    <dbReference type="NCBI Taxonomy" id="590168"/>
    <lineage>
        <taxon>Bacteria</taxon>
        <taxon>Thermotogati</taxon>
        <taxon>Thermotogota</taxon>
        <taxon>Thermotogae</taxon>
        <taxon>Thermotogales</taxon>
        <taxon>Thermotogaceae</taxon>
        <taxon>Thermotoga</taxon>
    </lineage>
</organism>
<evidence type="ECO:0000259" key="4">
    <source>
        <dbReference type="PROSITE" id="PS50893"/>
    </source>
</evidence>
<dbReference type="HOGENOM" id="CLU_000604_1_2_0"/>